<evidence type="ECO:0008006" key="3">
    <source>
        <dbReference type="Google" id="ProtNLM"/>
    </source>
</evidence>
<dbReference type="EMBL" id="LT598653">
    <property type="protein sequence ID" value="SBV32743.1"/>
    <property type="molecule type" value="Genomic_DNA"/>
</dbReference>
<keyword evidence="1" id="KW-0472">Membrane</keyword>
<sequence>MRVVTFFLLLSVALGYAVLRGGGPERVMAGIATGMVISDPLLHHFMPLGYASLDVGHLVIDGFGVASTLTLALVAYRFWPMIAAALHILPMMAHASRATDLAMHPAAYMIMQVAWSWLVPPLLIFATWRHQRRLRENGRDPAWRYSSRRFSEAGRHE</sequence>
<feature type="transmembrane region" description="Helical" evidence="1">
    <location>
        <begin position="106"/>
        <end position="128"/>
    </location>
</feature>
<name>A0A1Y5PRW8_9SPHN</name>
<reference evidence="2" key="1">
    <citation type="submission" date="2016-03" db="EMBL/GenBank/DDBJ databases">
        <authorList>
            <person name="Ploux O."/>
        </authorList>
    </citation>
    <scope>NUCLEOTIDE SEQUENCE</scope>
    <source>
        <strain evidence="2">UC10</strain>
    </source>
</reference>
<proteinExistence type="predicted"/>
<keyword evidence="1" id="KW-1133">Transmembrane helix</keyword>
<accession>A0A1Y5PRW8</accession>
<dbReference type="AlphaFoldDB" id="A0A1Y5PRW8"/>
<protein>
    <recommendedName>
        <fullName evidence="3">Integral membrane protein</fullName>
    </recommendedName>
</protein>
<evidence type="ECO:0000256" key="1">
    <source>
        <dbReference type="SAM" id="Phobius"/>
    </source>
</evidence>
<dbReference type="KEGG" id="sphu:SPPYR_1623"/>
<dbReference type="RefSeq" id="WP_295326074.1">
    <property type="nucleotide sequence ID" value="NZ_LT598653.1"/>
</dbReference>
<evidence type="ECO:0000313" key="2">
    <source>
        <dbReference type="EMBL" id="SBV32743.1"/>
    </source>
</evidence>
<organism evidence="2">
    <name type="scientific">uncultured Sphingopyxis sp</name>
    <dbReference type="NCBI Taxonomy" id="310581"/>
    <lineage>
        <taxon>Bacteria</taxon>
        <taxon>Pseudomonadati</taxon>
        <taxon>Pseudomonadota</taxon>
        <taxon>Alphaproteobacteria</taxon>
        <taxon>Sphingomonadales</taxon>
        <taxon>Sphingomonadaceae</taxon>
        <taxon>Sphingopyxis</taxon>
        <taxon>environmental samples</taxon>
    </lineage>
</organism>
<keyword evidence="1" id="KW-0812">Transmembrane</keyword>
<gene>
    <name evidence="2" type="ORF">SPPYR_1623</name>
</gene>